<accession>A0A3S4BS18</accession>
<dbReference type="PROSITE" id="PS50157">
    <property type="entry name" value="ZINC_FINGER_C2H2_2"/>
    <property type="match status" value="1"/>
</dbReference>
<evidence type="ECO:0000313" key="17">
    <source>
        <dbReference type="EMBL" id="SPQ27629.1"/>
    </source>
</evidence>
<dbReference type="GO" id="GO:0000439">
    <property type="term" value="C:transcription factor TFIIH core complex"/>
    <property type="evidence" value="ECO:0007669"/>
    <property type="project" value="UniProtKB-UniRule"/>
</dbReference>
<keyword evidence="7 11" id="KW-0805">Transcription regulation</keyword>
<dbReference type="EMBL" id="OUUZ01000019">
    <property type="protein sequence ID" value="SPQ27629.1"/>
    <property type="molecule type" value="Genomic_DNA"/>
</dbReference>
<evidence type="ECO:0000313" key="18">
    <source>
        <dbReference type="Proteomes" id="UP000289323"/>
    </source>
</evidence>
<dbReference type="InterPro" id="IPR013087">
    <property type="entry name" value="Znf_C2H2_type"/>
</dbReference>
<evidence type="ECO:0000256" key="6">
    <source>
        <dbReference type="ARBA" id="ARBA00022833"/>
    </source>
</evidence>
<evidence type="ECO:0000256" key="12">
    <source>
        <dbReference type="PIRSR" id="PIRSR015919-1"/>
    </source>
</evidence>
<dbReference type="SMART" id="SM00327">
    <property type="entry name" value="VWA"/>
    <property type="match status" value="1"/>
</dbReference>
<comment type="similarity">
    <text evidence="2 11">Belongs to the GTF2H2 family.</text>
</comment>
<dbReference type="SUPFAM" id="SSF57889">
    <property type="entry name" value="Cysteine-rich domain"/>
    <property type="match status" value="1"/>
</dbReference>
<dbReference type="InterPro" id="IPR007198">
    <property type="entry name" value="Ssl1-like"/>
</dbReference>
<dbReference type="PANTHER" id="PTHR12695">
    <property type="entry name" value="GENERAL TRANSCRIPTION FACTOR IIH SUBUNIT 2"/>
    <property type="match status" value="1"/>
</dbReference>
<keyword evidence="4" id="KW-0227">DNA damage</keyword>
<keyword evidence="6 11" id="KW-0862">Zinc</keyword>
<comment type="subcellular location">
    <subcellularLocation>
        <location evidence="1 11">Nucleus</location>
    </subcellularLocation>
</comment>
<dbReference type="FunFam" id="3.40.50.410:FF:000015">
    <property type="entry name" value="General transcription factor IIH subunit 2"/>
    <property type="match status" value="1"/>
</dbReference>
<feature type="domain" description="VWFA" evidence="16">
    <location>
        <begin position="106"/>
        <end position="258"/>
    </location>
</feature>
<keyword evidence="5 13" id="KW-0863">Zinc-finger</keyword>
<evidence type="ECO:0000259" key="16">
    <source>
        <dbReference type="PROSITE" id="PS50234"/>
    </source>
</evidence>
<keyword evidence="9" id="KW-0234">DNA repair</keyword>
<feature type="region of interest" description="Disordered" evidence="14">
    <location>
        <begin position="509"/>
        <end position="530"/>
    </location>
</feature>
<dbReference type="InterPro" id="IPR002035">
    <property type="entry name" value="VWF_A"/>
</dbReference>
<dbReference type="Proteomes" id="UP000289323">
    <property type="component" value="Unassembled WGS sequence"/>
</dbReference>
<protein>
    <recommendedName>
        <fullName evidence="11">General transcription and DNA repair factor IIH</fullName>
    </recommendedName>
</protein>
<evidence type="ECO:0000256" key="14">
    <source>
        <dbReference type="SAM" id="MobiDB-lite"/>
    </source>
</evidence>
<evidence type="ECO:0000256" key="8">
    <source>
        <dbReference type="ARBA" id="ARBA00023163"/>
    </source>
</evidence>
<dbReference type="SUPFAM" id="SSF53300">
    <property type="entry name" value="vWA-like"/>
    <property type="match status" value="1"/>
</dbReference>
<keyword evidence="3 11" id="KW-0479">Metal-binding</keyword>
<keyword evidence="10 11" id="KW-0539">Nucleus</keyword>
<evidence type="ECO:0000256" key="11">
    <source>
        <dbReference type="PIRNR" id="PIRNR015919"/>
    </source>
</evidence>
<feature type="domain" description="C2H2-type" evidence="15">
    <location>
        <begin position="471"/>
        <end position="493"/>
    </location>
</feature>
<feature type="compositionally biased region" description="Acidic residues" evidence="14">
    <location>
        <begin position="1"/>
        <end position="14"/>
    </location>
</feature>
<evidence type="ECO:0000259" key="15">
    <source>
        <dbReference type="PROSITE" id="PS50157"/>
    </source>
</evidence>
<dbReference type="InterPro" id="IPR036465">
    <property type="entry name" value="vWFA_dom_sf"/>
</dbReference>
<name>A0A3S4BS18_9PEZI</name>
<dbReference type="Pfam" id="PF04056">
    <property type="entry name" value="Ssl1"/>
    <property type="match status" value="1"/>
</dbReference>
<dbReference type="InterPro" id="IPR046349">
    <property type="entry name" value="C1-like_sf"/>
</dbReference>
<dbReference type="PANTHER" id="PTHR12695:SF2">
    <property type="entry name" value="GENERAL TRANSCRIPTION FACTOR IIH SUBUNIT 2-RELATED"/>
    <property type="match status" value="1"/>
</dbReference>
<reference evidence="17 18" key="1">
    <citation type="submission" date="2018-04" db="EMBL/GenBank/DDBJ databases">
        <authorList>
            <person name="Huttner S."/>
            <person name="Dainat J."/>
        </authorList>
    </citation>
    <scope>NUCLEOTIDE SEQUENCE [LARGE SCALE GENOMIC DNA]</scope>
</reference>
<dbReference type="InterPro" id="IPR004595">
    <property type="entry name" value="TFIIH_C1-like_dom"/>
</dbReference>
<dbReference type="SMART" id="SM01047">
    <property type="entry name" value="C1_4"/>
    <property type="match status" value="1"/>
</dbReference>
<dbReference type="GO" id="GO:0005675">
    <property type="term" value="C:transcription factor TFIIH holo complex"/>
    <property type="evidence" value="ECO:0007669"/>
    <property type="project" value="UniProtKB-UniRule"/>
</dbReference>
<evidence type="ECO:0000256" key="13">
    <source>
        <dbReference type="PROSITE-ProRule" id="PRU00042"/>
    </source>
</evidence>
<comment type="function">
    <text evidence="11">Component of the general transcription and DNA repair factor IIH (TFIIH) core complex, which is involved in general and transcription-coupled nucleotide excision repair (NER) of damaged DNA and, when complexed to TFIIK, in RNA transcription by RNA polymerase II.</text>
</comment>
<organism evidence="17 18">
    <name type="scientific">Thermothielavioides terrestris</name>
    <dbReference type="NCBI Taxonomy" id="2587410"/>
    <lineage>
        <taxon>Eukaryota</taxon>
        <taxon>Fungi</taxon>
        <taxon>Dikarya</taxon>
        <taxon>Ascomycota</taxon>
        <taxon>Pezizomycotina</taxon>
        <taxon>Sordariomycetes</taxon>
        <taxon>Sordariomycetidae</taxon>
        <taxon>Sordariales</taxon>
        <taxon>Chaetomiaceae</taxon>
        <taxon>Thermothielavioides</taxon>
    </lineage>
</organism>
<dbReference type="NCBIfam" id="TIGR00622">
    <property type="entry name" value="ssl1"/>
    <property type="match status" value="2"/>
</dbReference>
<dbReference type="GO" id="GO:0006289">
    <property type="term" value="P:nucleotide-excision repair"/>
    <property type="evidence" value="ECO:0007669"/>
    <property type="project" value="UniProtKB-UniRule"/>
</dbReference>
<evidence type="ECO:0000256" key="10">
    <source>
        <dbReference type="ARBA" id="ARBA00023242"/>
    </source>
</evidence>
<dbReference type="PIRSF" id="PIRSF015919">
    <property type="entry name" value="TFIIH_SSL1"/>
    <property type="match status" value="1"/>
</dbReference>
<evidence type="ECO:0000256" key="3">
    <source>
        <dbReference type="ARBA" id="ARBA00022723"/>
    </source>
</evidence>
<dbReference type="InterPro" id="IPR012170">
    <property type="entry name" value="TFIIH_SSL1/p44"/>
</dbReference>
<gene>
    <name evidence="17" type="ORF">TT172_LOCUS10048</name>
</gene>
<evidence type="ECO:0000256" key="1">
    <source>
        <dbReference type="ARBA" id="ARBA00004123"/>
    </source>
</evidence>
<dbReference type="GO" id="GO:0006351">
    <property type="term" value="P:DNA-templated transcription"/>
    <property type="evidence" value="ECO:0007669"/>
    <property type="project" value="InterPro"/>
</dbReference>
<proteinExistence type="inferred from homology"/>
<dbReference type="GO" id="GO:0006357">
    <property type="term" value="P:regulation of transcription by RNA polymerase II"/>
    <property type="evidence" value="ECO:0007669"/>
    <property type="project" value="UniProtKB-UniRule"/>
</dbReference>
<dbReference type="InterPro" id="IPR013083">
    <property type="entry name" value="Znf_RING/FYVE/PHD"/>
</dbReference>
<feature type="zinc finger region" description="C4-type" evidence="12">
    <location>
        <begin position="342"/>
        <end position="359"/>
    </location>
</feature>
<sequence length="537" mass="56919">MADSDGEYVEDLSDDDLHDHRVAADGTGASYGTRSKAARGTGTQGGRRKARGGGRSKAAWEDIKRSWENVVEAEDGSITIEALLEAEKRRRLMRDTTPLQRGIIRHLMLVLDMSFAMAEKDLLPTRYLLTLNYAVDFVREYFEQNPISQMGIIAMRDGVAVRISDMGGNPAEHIEKLRTWAAQGEPQGNPSLQNALEMCRGALFHTPSHGTREVLIIYGALLSSDPGDIHDTIANLITDRIRVSIVGLSAQVAICAELCTRTNGGDPSSYAVALHEQHFRELFLAATTPPVTHAAPADQPGTGPSNHAALLMMGFPSRALASKDHVSLCACHHRPTREGYACTRCRAKVCRLPAECPVCGLTLVLSTHLARSYHHLFPLRGWVEVSWAEAARSRSSACFACLAPFPPVPSAKGKLAGKGKGERGGGGGGEGEGGIGSGSGSGNRSGGVVGLAASAAMPEVKAVGVSESGRYACQVCGNHFCIDCDVYAHEVIHNCPGCQSDTRGTTADGAVGDGEEVTNGHGPGEQNGANEAMVIDS</sequence>
<dbReference type="Gene3D" id="3.30.40.10">
    <property type="entry name" value="Zinc/RING finger domain, C3HC4 (zinc finger)"/>
    <property type="match status" value="1"/>
</dbReference>
<dbReference type="GO" id="GO:0008270">
    <property type="term" value="F:zinc ion binding"/>
    <property type="evidence" value="ECO:0007669"/>
    <property type="project" value="UniProtKB-UniRule"/>
</dbReference>
<evidence type="ECO:0000256" key="2">
    <source>
        <dbReference type="ARBA" id="ARBA00006092"/>
    </source>
</evidence>
<evidence type="ECO:0000256" key="7">
    <source>
        <dbReference type="ARBA" id="ARBA00023015"/>
    </source>
</evidence>
<feature type="region of interest" description="Disordered" evidence="14">
    <location>
        <begin position="412"/>
        <end position="442"/>
    </location>
</feature>
<evidence type="ECO:0000256" key="5">
    <source>
        <dbReference type="ARBA" id="ARBA00022771"/>
    </source>
</evidence>
<feature type="compositionally biased region" description="Gly residues" evidence="14">
    <location>
        <begin position="424"/>
        <end position="442"/>
    </location>
</feature>
<feature type="region of interest" description="Disordered" evidence="14">
    <location>
        <begin position="1"/>
        <end position="57"/>
    </location>
</feature>
<dbReference type="CDD" id="cd01453">
    <property type="entry name" value="vWA_transcription_factor_IIH_type"/>
    <property type="match status" value="1"/>
</dbReference>
<evidence type="ECO:0000256" key="4">
    <source>
        <dbReference type="ARBA" id="ARBA00022763"/>
    </source>
</evidence>
<dbReference type="PROSITE" id="PS00028">
    <property type="entry name" value="ZINC_FINGER_C2H2_1"/>
    <property type="match status" value="1"/>
</dbReference>
<dbReference type="Pfam" id="PF07975">
    <property type="entry name" value="C1_4"/>
    <property type="match status" value="1"/>
</dbReference>
<dbReference type="Gene3D" id="3.40.50.410">
    <property type="entry name" value="von Willebrand factor, type A domain"/>
    <property type="match status" value="1"/>
</dbReference>
<dbReference type="PROSITE" id="PS50234">
    <property type="entry name" value="VWFA"/>
    <property type="match status" value="1"/>
</dbReference>
<dbReference type="AlphaFoldDB" id="A0A3S4BS18"/>
<keyword evidence="8 11" id="KW-0804">Transcription</keyword>
<evidence type="ECO:0000256" key="9">
    <source>
        <dbReference type="ARBA" id="ARBA00023204"/>
    </source>
</evidence>